<keyword evidence="7" id="KW-1015">Disulfide bond</keyword>
<sequence length="497" mass="54367">MSSYYVNTRTKQVSGPACLAVNGNTNTNFRTLNKFPDSPNCIHTGNNDRNPNWEVNLGQRYAIVSITIYWNNAYLERSKGVKVTVDGQLCHVFQNTASNPSSFSCRTPLTGQTVRLSKTDYTSDYYLTVCEVEVWGLSCACSAYGVCDFSNQDLKSISPRKVNVALGKPAKMSSMFTDEPGQEVTGPACLAVNGNRNTTFRPINLFPDSPNCIHTERGDREPYWEVDLGQPYTIASIAIYWRNILYIERSDGVNVSVDGQFCHTFQHPVANPSTITCGTSLTGRTVRLSKADRSTIEFYFLTVCEVEVIVCGPGYFGTDCERVCPQVCEKNQTCSPVDGTCPQAVDITSSTPLTHDVTRMAVIIAGSFLCGCVVTGLCAALVMWLRRVKGRQGGCDSSSQGGDVIMTKIRENTRVSPPDAAECSGFAQSAAGTAQGPDDDDGSPDYVNVNMDESLKDVRPKKKANAYKAFPTRRSDRHVATIPDSSSSGNEDYEEMM</sequence>
<dbReference type="GO" id="GO:0001868">
    <property type="term" value="P:regulation of complement activation, lectin pathway"/>
    <property type="evidence" value="ECO:0007669"/>
    <property type="project" value="UniProtKB-ARBA"/>
</dbReference>
<evidence type="ECO:0000313" key="11">
    <source>
        <dbReference type="EMBL" id="PVD24453.1"/>
    </source>
</evidence>
<feature type="region of interest" description="Disordered" evidence="8">
    <location>
        <begin position="429"/>
        <end position="497"/>
    </location>
</feature>
<dbReference type="InterPro" id="IPR006585">
    <property type="entry name" value="FTP1"/>
</dbReference>
<dbReference type="InterPro" id="IPR051941">
    <property type="entry name" value="BG_Antigen-Binding_Lectin"/>
</dbReference>
<dbReference type="PANTHER" id="PTHR45713:SF15">
    <property type="entry name" value="F5_8 TYPE C DOMAIN-CONTAINING PROTEIN"/>
    <property type="match status" value="1"/>
</dbReference>
<evidence type="ECO:0000256" key="1">
    <source>
        <dbReference type="ARBA" id="ARBA00002219"/>
    </source>
</evidence>
<keyword evidence="5" id="KW-0430">Lectin</keyword>
<dbReference type="PANTHER" id="PTHR45713">
    <property type="entry name" value="FTP DOMAIN-CONTAINING PROTEIN"/>
    <property type="match status" value="1"/>
</dbReference>
<dbReference type="GO" id="GO:0042806">
    <property type="term" value="F:fucose binding"/>
    <property type="evidence" value="ECO:0007669"/>
    <property type="project" value="UniProtKB-ARBA"/>
</dbReference>
<reference evidence="11 12" key="1">
    <citation type="submission" date="2018-04" db="EMBL/GenBank/DDBJ databases">
        <title>The genome of golden apple snail Pomacea canaliculata provides insight into stress tolerance and invasive adaptation.</title>
        <authorList>
            <person name="Liu C."/>
            <person name="Liu B."/>
            <person name="Ren Y."/>
            <person name="Zhang Y."/>
            <person name="Wang H."/>
            <person name="Li S."/>
            <person name="Jiang F."/>
            <person name="Yin L."/>
            <person name="Zhang G."/>
            <person name="Qian W."/>
            <person name="Fan W."/>
        </authorList>
    </citation>
    <scope>NUCLEOTIDE SEQUENCE [LARGE SCALE GENOMIC DNA]</scope>
    <source>
        <strain evidence="11">SZHN2017</strain>
        <tissue evidence="11">Muscle</tissue>
    </source>
</reference>
<comment type="caution">
    <text evidence="11">The sequence shown here is derived from an EMBL/GenBank/DDBJ whole genome shotgun (WGS) entry which is preliminary data.</text>
</comment>
<comment type="similarity">
    <text evidence="2">Belongs to the fucolectin family.</text>
</comment>
<keyword evidence="4" id="KW-0479">Metal-binding</keyword>
<proteinExistence type="inferred from homology"/>
<name>A0A2T7NTH9_POMCA</name>
<keyword evidence="12" id="KW-1185">Reference proteome</keyword>
<accession>A0A2T7NTH9</accession>
<evidence type="ECO:0000259" key="10">
    <source>
        <dbReference type="SMART" id="SM00607"/>
    </source>
</evidence>
<keyword evidence="6" id="KW-0106">Calcium</keyword>
<keyword evidence="9" id="KW-0472">Membrane</keyword>
<dbReference type="Gene3D" id="2.60.120.260">
    <property type="entry name" value="Galactose-binding domain-like"/>
    <property type="match status" value="2"/>
</dbReference>
<dbReference type="SUPFAM" id="SSF49785">
    <property type="entry name" value="Galactose-binding domain-like"/>
    <property type="match status" value="2"/>
</dbReference>
<keyword evidence="9" id="KW-0812">Transmembrane</keyword>
<evidence type="ECO:0000313" key="12">
    <source>
        <dbReference type="Proteomes" id="UP000245119"/>
    </source>
</evidence>
<protein>
    <recommendedName>
        <fullName evidence="10">Fucolectin tachylectin-4 pentraxin-1 domain-containing protein</fullName>
    </recommendedName>
</protein>
<dbReference type="SMART" id="SM00607">
    <property type="entry name" value="FTP"/>
    <property type="match status" value="1"/>
</dbReference>
<feature type="transmembrane region" description="Helical" evidence="9">
    <location>
        <begin position="360"/>
        <end position="385"/>
    </location>
</feature>
<evidence type="ECO:0000256" key="6">
    <source>
        <dbReference type="ARBA" id="ARBA00022837"/>
    </source>
</evidence>
<evidence type="ECO:0000256" key="3">
    <source>
        <dbReference type="ARBA" id="ARBA00011233"/>
    </source>
</evidence>
<dbReference type="Pfam" id="PF22633">
    <property type="entry name" value="F5_F8_type_C_2"/>
    <property type="match status" value="2"/>
</dbReference>
<organism evidence="11 12">
    <name type="scientific">Pomacea canaliculata</name>
    <name type="common">Golden apple snail</name>
    <dbReference type="NCBI Taxonomy" id="400727"/>
    <lineage>
        <taxon>Eukaryota</taxon>
        <taxon>Metazoa</taxon>
        <taxon>Spiralia</taxon>
        <taxon>Lophotrochozoa</taxon>
        <taxon>Mollusca</taxon>
        <taxon>Gastropoda</taxon>
        <taxon>Caenogastropoda</taxon>
        <taxon>Architaenioglossa</taxon>
        <taxon>Ampullarioidea</taxon>
        <taxon>Ampullariidae</taxon>
        <taxon>Pomacea</taxon>
    </lineage>
</organism>
<gene>
    <name evidence="11" type="ORF">C0Q70_14936</name>
</gene>
<evidence type="ECO:0000256" key="8">
    <source>
        <dbReference type="SAM" id="MobiDB-lite"/>
    </source>
</evidence>
<dbReference type="AlphaFoldDB" id="A0A2T7NTH9"/>
<dbReference type="OrthoDB" id="6098857at2759"/>
<evidence type="ECO:0000256" key="2">
    <source>
        <dbReference type="ARBA" id="ARBA00010147"/>
    </source>
</evidence>
<evidence type="ECO:0000256" key="9">
    <source>
        <dbReference type="SAM" id="Phobius"/>
    </source>
</evidence>
<dbReference type="InterPro" id="IPR008979">
    <property type="entry name" value="Galactose-bd-like_sf"/>
</dbReference>
<evidence type="ECO:0000256" key="7">
    <source>
        <dbReference type="ARBA" id="ARBA00023157"/>
    </source>
</evidence>
<comment type="function">
    <text evidence="1">Acts as a defensive agent. Recognizes blood group fucosylated oligosaccharides including A, B, H and Lewis B-type antigens. Does not recognize Lewis A antigen and has low affinity for monovalent haptens.</text>
</comment>
<comment type="subunit">
    <text evidence="3">Homotrimer.</text>
</comment>
<evidence type="ECO:0000256" key="5">
    <source>
        <dbReference type="ARBA" id="ARBA00022734"/>
    </source>
</evidence>
<evidence type="ECO:0000256" key="4">
    <source>
        <dbReference type="ARBA" id="ARBA00022723"/>
    </source>
</evidence>
<keyword evidence="9" id="KW-1133">Transmembrane helix</keyword>
<dbReference type="Proteomes" id="UP000245119">
    <property type="component" value="Linkage Group LG9"/>
</dbReference>
<dbReference type="GO" id="GO:0046872">
    <property type="term" value="F:metal ion binding"/>
    <property type="evidence" value="ECO:0007669"/>
    <property type="project" value="UniProtKB-KW"/>
</dbReference>
<dbReference type="EMBL" id="PZQS01000009">
    <property type="protein sequence ID" value="PVD24453.1"/>
    <property type="molecule type" value="Genomic_DNA"/>
</dbReference>
<dbReference type="GO" id="GO:0010185">
    <property type="term" value="P:regulation of cellular defense response"/>
    <property type="evidence" value="ECO:0007669"/>
    <property type="project" value="UniProtKB-ARBA"/>
</dbReference>
<feature type="domain" description="Fucolectin tachylectin-4 pentraxin-1" evidence="10">
    <location>
        <begin position="161"/>
        <end position="315"/>
    </location>
</feature>